<dbReference type="SUPFAM" id="SSF74653">
    <property type="entry name" value="TolA/TonB C-terminal domain"/>
    <property type="match status" value="1"/>
</dbReference>
<gene>
    <name evidence="11" type="ORF">CP963_08420</name>
</gene>
<accession>A0A6M8NMZ4</accession>
<keyword evidence="3" id="KW-0813">Transport</keyword>
<dbReference type="GO" id="GO:0015891">
    <property type="term" value="P:siderophore transport"/>
    <property type="evidence" value="ECO:0007669"/>
    <property type="project" value="InterPro"/>
</dbReference>
<dbReference type="GO" id="GO:0030288">
    <property type="term" value="C:outer membrane-bounded periplasmic space"/>
    <property type="evidence" value="ECO:0007669"/>
    <property type="project" value="InterPro"/>
</dbReference>
<dbReference type="Pfam" id="PF03544">
    <property type="entry name" value="TonB_C"/>
    <property type="match status" value="1"/>
</dbReference>
<feature type="domain" description="TonB C-terminal" evidence="10">
    <location>
        <begin position="157"/>
        <end position="242"/>
    </location>
</feature>
<evidence type="ECO:0000256" key="8">
    <source>
        <dbReference type="ARBA" id="ARBA00022989"/>
    </source>
</evidence>
<dbReference type="GO" id="GO:0055085">
    <property type="term" value="P:transmembrane transport"/>
    <property type="evidence" value="ECO:0007669"/>
    <property type="project" value="InterPro"/>
</dbReference>
<dbReference type="GO" id="GO:0015031">
    <property type="term" value="P:protein transport"/>
    <property type="evidence" value="ECO:0007669"/>
    <property type="project" value="UniProtKB-KW"/>
</dbReference>
<dbReference type="EMBL" id="NXII01000009">
    <property type="protein sequence ID" value="RXI40788.1"/>
    <property type="molecule type" value="Genomic_DNA"/>
</dbReference>
<dbReference type="InterPro" id="IPR006260">
    <property type="entry name" value="TonB/TolA_C"/>
</dbReference>
<evidence type="ECO:0000313" key="12">
    <source>
        <dbReference type="Proteomes" id="UP000290378"/>
    </source>
</evidence>
<evidence type="ECO:0000256" key="6">
    <source>
        <dbReference type="ARBA" id="ARBA00022692"/>
    </source>
</evidence>
<dbReference type="Gene3D" id="3.30.1150.10">
    <property type="match status" value="1"/>
</dbReference>
<dbReference type="InterPro" id="IPR003538">
    <property type="entry name" value="TonB"/>
</dbReference>
<dbReference type="PRINTS" id="PR01374">
    <property type="entry name" value="TONBPROTEIN"/>
</dbReference>
<dbReference type="PANTHER" id="PTHR33446">
    <property type="entry name" value="PROTEIN TONB-RELATED"/>
    <property type="match status" value="1"/>
</dbReference>
<evidence type="ECO:0000256" key="5">
    <source>
        <dbReference type="ARBA" id="ARBA00022519"/>
    </source>
</evidence>
<comment type="caution">
    <text evidence="11">The sequence shown here is derived from an EMBL/GenBank/DDBJ whole genome shotgun (WGS) entry which is preliminary data.</text>
</comment>
<dbReference type="GO" id="GO:0031992">
    <property type="term" value="F:energy transducer activity"/>
    <property type="evidence" value="ECO:0007669"/>
    <property type="project" value="InterPro"/>
</dbReference>
<keyword evidence="9" id="KW-0472">Membrane</keyword>
<keyword evidence="6" id="KW-0812">Transmembrane</keyword>
<keyword evidence="12" id="KW-1185">Reference proteome</keyword>
<evidence type="ECO:0000313" key="11">
    <source>
        <dbReference type="EMBL" id="RXI40788.1"/>
    </source>
</evidence>
<dbReference type="PANTHER" id="PTHR33446:SF2">
    <property type="entry name" value="PROTEIN TONB"/>
    <property type="match status" value="1"/>
</dbReference>
<evidence type="ECO:0000256" key="2">
    <source>
        <dbReference type="ARBA" id="ARBA00006555"/>
    </source>
</evidence>
<sequence length="242" mass="28507">MNRYFNSFLITLVFYAFFAFLIFYLFMDKKIILDEPKTIQKISLSHIELEKKPVVNQLIEENIIQEEKKEQIKEEIKPTSKKEVVKKEEKKKVQEKPKEKKIEKEEVAKKEETKEQKNPIKEENVKENIINNDIQKETKELVATKPVIDEKKEYLEKHLALIRDLINQNVKYPLKAKKLSIQGVVTVKFKLNENGTVQNIIIVDGHKFLQNATIEAIEEASKKFPKTNKSIEIQIPIEYKLI</sequence>
<evidence type="ECO:0000256" key="9">
    <source>
        <dbReference type="ARBA" id="ARBA00023136"/>
    </source>
</evidence>
<keyword evidence="8" id="KW-1133">Transmembrane helix</keyword>
<dbReference type="NCBIfam" id="TIGR01352">
    <property type="entry name" value="tonB_Cterm"/>
    <property type="match status" value="1"/>
</dbReference>
<proteinExistence type="inferred from homology"/>
<evidence type="ECO:0000256" key="4">
    <source>
        <dbReference type="ARBA" id="ARBA00022475"/>
    </source>
</evidence>
<name>A0A6M8NMZ4_9BACT</name>
<dbReference type="GO" id="GO:0098797">
    <property type="term" value="C:plasma membrane protein complex"/>
    <property type="evidence" value="ECO:0007669"/>
    <property type="project" value="TreeGrafter"/>
</dbReference>
<dbReference type="PROSITE" id="PS52015">
    <property type="entry name" value="TONB_CTD"/>
    <property type="match status" value="1"/>
</dbReference>
<comment type="similarity">
    <text evidence="2">Belongs to the TonB family.</text>
</comment>
<keyword evidence="4" id="KW-1003">Cell membrane</keyword>
<dbReference type="InterPro" id="IPR051045">
    <property type="entry name" value="TonB-dependent_transducer"/>
</dbReference>
<evidence type="ECO:0000256" key="1">
    <source>
        <dbReference type="ARBA" id="ARBA00004383"/>
    </source>
</evidence>
<dbReference type="Proteomes" id="UP000290378">
    <property type="component" value="Unassembled WGS sequence"/>
</dbReference>
<keyword evidence="7" id="KW-0653">Protein transport</keyword>
<evidence type="ECO:0000256" key="7">
    <source>
        <dbReference type="ARBA" id="ARBA00022927"/>
    </source>
</evidence>
<dbReference type="RefSeq" id="WP_129013728.1">
    <property type="nucleotide sequence ID" value="NZ_CBCSEI010000034.1"/>
</dbReference>
<reference evidence="11 12" key="1">
    <citation type="submission" date="2017-09" db="EMBL/GenBank/DDBJ databases">
        <title>Genomics of the genus Arcobacter.</title>
        <authorList>
            <person name="Perez-Cataluna A."/>
            <person name="Figueras M.J."/>
            <person name="Salas-Masso N."/>
        </authorList>
    </citation>
    <scope>NUCLEOTIDE SEQUENCE [LARGE SCALE GENOMIC DNA]</scope>
    <source>
        <strain evidence="11 12">CECT 7834</strain>
    </source>
</reference>
<evidence type="ECO:0000259" key="10">
    <source>
        <dbReference type="PROSITE" id="PS52015"/>
    </source>
</evidence>
<comment type="subcellular location">
    <subcellularLocation>
        <location evidence="1">Cell inner membrane</location>
        <topology evidence="1">Single-pass membrane protein</topology>
        <orientation evidence="1">Periplasmic side</orientation>
    </subcellularLocation>
</comment>
<evidence type="ECO:0000256" key="3">
    <source>
        <dbReference type="ARBA" id="ARBA00022448"/>
    </source>
</evidence>
<protein>
    <recommendedName>
        <fullName evidence="10">TonB C-terminal domain-containing protein</fullName>
    </recommendedName>
</protein>
<organism evidence="11 12">
    <name type="scientific">Arcobacter cloacae</name>
    <dbReference type="NCBI Taxonomy" id="1054034"/>
    <lineage>
        <taxon>Bacteria</taxon>
        <taxon>Pseudomonadati</taxon>
        <taxon>Campylobacterota</taxon>
        <taxon>Epsilonproteobacteria</taxon>
        <taxon>Campylobacterales</taxon>
        <taxon>Arcobacteraceae</taxon>
        <taxon>Arcobacter</taxon>
    </lineage>
</organism>
<dbReference type="InterPro" id="IPR037682">
    <property type="entry name" value="TonB_C"/>
</dbReference>
<dbReference type="AlphaFoldDB" id="A0A6M8NMZ4"/>
<keyword evidence="5" id="KW-0997">Cell inner membrane</keyword>